<comment type="caution">
    <text evidence="2">The sequence shown here is derived from an EMBL/GenBank/DDBJ whole genome shotgun (WGS) entry which is preliminary data.</text>
</comment>
<proteinExistence type="predicted"/>
<keyword evidence="3" id="KW-1185">Reference proteome</keyword>
<evidence type="ECO:0000313" key="3">
    <source>
        <dbReference type="Proteomes" id="UP000784294"/>
    </source>
</evidence>
<gene>
    <name evidence="2" type="ORF">PXEA_LOCUS26589</name>
</gene>
<evidence type="ECO:0000259" key="1">
    <source>
        <dbReference type="PROSITE" id="PS50916"/>
    </source>
</evidence>
<accession>A0A448XBU5</accession>
<feature type="domain" description="RabBD" evidence="1">
    <location>
        <begin position="184"/>
        <end position="217"/>
    </location>
</feature>
<reference evidence="2" key="1">
    <citation type="submission" date="2018-11" db="EMBL/GenBank/DDBJ databases">
        <authorList>
            <consortium name="Pathogen Informatics"/>
        </authorList>
    </citation>
    <scope>NUCLEOTIDE SEQUENCE</scope>
</reference>
<dbReference type="PROSITE" id="PS50916">
    <property type="entry name" value="RABBD"/>
    <property type="match status" value="1"/>
</dbReference>
<dbReference type="OrthoDB" id="10072397at2759"/>
<dbReference type="AlphaFoldDB" id="A0A448XBU5"/>
<name>A0A448XBU5_9PLAT</name>
<protein>
    <recommendedName>
        <fullName evidence="1">RabBD domain-containing protein</fullName>
    </recommendedName>
</protein>
<dbReference type="InterPro" id="IPR010911">
    <property type="entry name" value="Rab_BD"/>
</dbReference>
<sequence>MKNSRYKDTPRYQSQVTLLELDRTRQDGPSSWSGTPVQGLETQGLSVEVAGDRGMVTTNSTVVGMSKCGYRLTSADQLGGKASFRPTVPVEAHQQTENSSNQSWPLSVIHDASSDRQNMPEIVLSSLSPKFTTEPQLHQPNVASFNCKPDKQAALNLVTSTGGMSASSPNLATSSLSLFQSLKDLDLSFLSNEERNRVLNVITKDLQLRAYEKNRLQ</sequence>
<evidence type="ECO:0000313" key="2">
    <source>
        <dbReference type="EMBL" id="VEL33149.1"/>
    </source>
</evidence>
<dbReference type="GO" id="GO:0006886">
    <property type="term" value="P:intracellular protein transport"/>
    <property type="evidence" value="ECO:0007669"/>
    <property type="project" value="InterPro"/>
</dbReference>
<dbReference type="GO" id="GO:0031267">
    <property type="term" value="F:small GTPase binding"/>
    <property type="evidence" value="ECO:0007669"/>
    <property type="project" value="InterPro"/>
</dbReference>
<dbReference type="Proteomes" id="UP000784294">
    <property type="component" value="Unassembled WGS sequence"/>
</dbReference>
<dbReference type="EMBL" id="CAAALY010245241">
    <property type="protein sequence ID" value="VEL33149.1"/>
    <property type="molecule type" value="Genomic_DNA"/>
</dbReference>
<organism evidence="2 3">
    <name type="scientific">Protopolystoma xenopodis</name>
    <dbReference type="NCBI Taxonomy" id="117903"/>
    <lineage>
        <taxon>Eukaryota</taxon>
        <taxon>Metazoa</taxon>
        <taxon>Spiralia</taxon>
        <taxon>Lophotrochozoa</taxon>
        <taxon>Platyhelminthes</taxon>
        <taxon>Monogenea</taxon>
        <taxon>Polyopisthocotylea</taxon>
        <taxon>Polystomatidea</taxon>
        <taxon>Polystomatidae</taxon>
        <taxon>Protopolystoma</taxon>
    </lineage>
</organism>